<organism evidence="1 2">
    <name type="scientific">Laodelphax striatellus</name>
    <name type="common">Small brown planthopper</name>
    <name type="synonym">Delphax striatella</name>
    <dbReference type="NCBI Taxonomy" id="195883"/>
    <lineage>
        <taxon>Eukaryota</taxon>
        <taxon>Metazoa</taxon>
        <taxon>Ecdysozoa</taxon>
        <taxon>Arthropoda</taxon>
        <taxon>Hexapoda</taxon>
        <taxon>Insecta</taxon>
        <taxon>Pterygota</taxon>
        <taxon>Neoptera</taxon>
        <taxon>Paraneoptera</taxon>
        <taxon>Hemiptera</taxon>
        <taxon>Auchenorrhyncha</taxon>
        <taxon>Fulgoroidea</taxon>
        <taxon>Delphacidae</taxon>
        <taxon>Criomorphinae</taxon>
        <taxon>Laodelphax</taxon>
    </lineage>
</organism>
<dbReference type="EMBL" id="QKKF02005739">
    <property type="protein sequence ID" value="RZF46744.1"/>
    <property type="molecule type" value="Genomic_DNA"/>
</dbReference>
<gene>
    <name evidence="1" type="ORF">LSTR_LSTR002607</name>
</gene>
<dbReference type="AlphaFoldDB" id="A0A482XM37"/>
<dbReference type="InterPro" id="IPR011047">
    <property type="entry name" value="Quinoprotein_ADH-like_sf"/>
</dbReference>
<reference evidence="1 2" key="1">
    <citation type="journal article" date="2017" name="Gigascience">
        <title>Genome sequence of the small brown planthopper, Laodelphax striatellus.</title>
        <authorList>
            <person name="Zhu J."/>
            <person name="Jiang F."/>
            <person name="Wang X."/>
            <person name="Yang P."/>
            <person name="Bao Y."/>
            <person name="Zhao W."/>
            <person name="Wang W."/>
            <person name="Lu H."/>
            <person name="Wang Q."/>
            <person name="Cui N."/>
            <person name="Li J."/>
            <person name="Chen X."/>
            <person name="Luo L."/>
            <person name="Yu J."/>
            <person name="Kang L."/>
            <person name="Cui F."/>
        </authorList>
    </citation>
    <scope>NUCLEOTIDE SEQUENCE [LARGE SCALE GENOMIC DNA]</scope>
    <source>
        <strain evidence="1">Lst14</strain>
    </source>
</reference>
<dbReference type="InterPro" id="IPR015943">
    <property type="entry name" value="WD40/YVTN_repeat-like_dom_sf"/>
</dbReference>
<protein>
    <submittedName>
        <fullName evidence="1">Uncharacterized protein</fullName>
    </submittedName>
</protein>
<accession>A0A482XM37</accession>
<sequence length="392" mass="45582">MDFVAALPPDGRRIALKNNWERGIFKKHYLEHDSPIEYKSFNVIVYPSKEPLDSYYYPFLMKEKGTQDKFGLYMICIDATNLKMSSELLLENDIRSTIMCACVMKNYVVWVHYNGEVQRFDAKCKSENRLKTVGTIKESPKSSDPDRNEYPRFLAMDDNHIVAATYVCLKVWCKQTHQLKLERSVPTKSSHCCSFHDGCLVISTTSPNKIHEYNTSRIEIYNLRKNNNISLQHELFVDGEVNAVECDENSIVYTYEGSLKQIFVRDRKTFAVKFSHSIDTYFSLIKISNELIIFDYFFKKFALNFSTCEFYKSKTSESQIYTVFDNLSVACYKNEVDSDSPIVDVWDWNKNSFLYRLNEGNPSEKFIISSVSESMIVAIESETGNLIIYKFD</sequence>
<evidence type="ECO:0000313" key="2">
    <source>
        <dbReference type="Proteomes" id="UP000291343"/>
    </source>
</evidence>
<dbReference type="InParanoid" id="A0A482XM37"/>
<evidence type="ECO:0000313" key="1">
    <source>
        <dbReference type="EMBL" id="RZF46744.1"/>
    </source>
</evidence>
<name>A0A482XM37_LAOST</name>
<dbReference type="Gene3D" id="2.130.10.10">
    <property type="entry name" value="YVTN repeat-like/Quinoprotein amine dehydrogenase"/>
    <property type="match status" value="1"/>
</dbReference>
<dbReference type="Proteomes" id="UP000291343">
    <property type="component" value="Unassembled WGS sequence"/>
</dbReference>
<dbReference type="SUPFAM" id="SSF50998">
    <property type="entry name" value="Quinoprotein alcohol dehydrogenase-like"/>
    <property type="match status" value="1"/>
</dbReference>
<keyword evidence="2" id="KW-1185">Reference proteome</keyword>
<proteinExistence type="predicted"/>
<comment type="caution">
    <text evidence="1">The sequence shown here is derived from an EMBL/GenBank/DDBJ whole genome shotgun (WGS) entry which is preliminary data.</text>
</comment>